<dbReference type="Proteomes" id="UP000801428">
    <property type="component" value="Unassembled WGS sequence"/>
</dbReference>
<dbReference type="AlphaFoldDB" id="A0A9P4WDW7"/>
<dbReference type="Gene3D" id="3.90.226.10">
    <property type="entry name" value="2-enoyl-CoA Hydratase, Chain A, domain 1"/>
    <property type="match status" value="1"/>
</dbReference>
<dbReference type="Pfam" id="PF03572">
    <property type="entry name" value="Peptidase_S41"/>
    <property type="match status" value="1"/>
</dbReference>
<feature type="domain" description="CPAF-like PDZ" evidence="2">
    <location>
        <begin position="157"/>
        <end position="272"/>
    </location>
</feature>
<sequence>MPSANKSRRHKAVDFKTIEAESSAHANNCIPDTTVSDLPCLNIMSAAAQGVYIFTASDVFDCIGRVPFHAAVASRFVDYYNDTLQFQSTLGFLQSPPEEYQQPPINVEQELQTIRANISSGAYKSQYDFEAQVQLLISRMHDSHVTLDAGILSAFRFVSPYTLLSLSQDGLEEPKLYINEDLLAAAQEGYVSSPVVKINNVDATEYLTSLASPNSDGYLEPHADWNSLMSSPAADIQGSLSLFQRLPLYPGNDLSFTFQNGTTLDTIWLAMYADIEQTGPLTTPGDFYNYFVLGLTPAGFDPINPTVWWPTEYNIPDEDDSEESVPSSGPKIDCGSSAGLGVNWCNATGGQVIAYPNNPIVVQDGLSITAAGAVSGYLLNDMSTGVLSVPTFYQDGLSVLDYFNVIDWFIGNATEKNTKRVVVDLQQNSGGLVLLALTTFQQFFPTLPPYTGSRIRSHHFANMLGNAYTEWWQSLDPDSTESQDNAASEWIAVNRINAATGRNFASWAEYASPVTDRDDKFSQKQLYNLTDETFDFDMFGWVYQPWVDRSSEKGDASWTPDEIVLLTDGLCSSACAIFVELMTEIAGVRTITVGGRSQNGPMQTASGNRGAAVYTTSELDYDIANLKTLVGNDAAYNSFPDRNDTGMFTNYVSFNIRDQMRPDDLIPLQFRYEASDCRFDMGQSSPLRT</sequence>
<gene>
    <name evidence="3" type="ORF">E8E13_007077</name>
</gene>
<organism evidence="3 4">
    <name type="scientific">Curvularia kusanoi</name>
    <name type="common">Cochliobolus kusanoi</name>
    <dbReference type="NCBI Taxonomy" id="90978"/>
    <lineage>
        <taxon>Eukaryota</taxon>
        <taxon>Fungi</taxon>
        <taxon>Dikarya</taxon>
        <taxon>Ascomycota</taxon>
        <taxon>Pezizomycotina</taxon>
        <taxon>Dothideomycetes</taxon>
        <taxon>Pleosporomycetidae</taxon>
        <taxon>Pleosporales</taxon>
        <taxon>Pleosporineae</taxon>
        <taxon>Pleosporaceae</taxon>
        <taxon>Curvularia</taxon>
    </lineage>
</organism>
<comment type="caution">
    <text evidence="3">The sequence shown here is derived from an EMBL/GenBank/DDBJ whole genome shotgun (WGS) entry which is preliminary data.</text>
</comment>
<dbReference type="SUPFAM" id="SSF52096">
    <property type="entry name" value="ClpP/crotonase"/>
    <property type="match status" value="1"/>
</dbReference>
<dbReference type="PANTHER" id="PTHR37049">
    <property type="entry name" value="PEPTIDASE S41 FAMILY PROTEIN"/>
    <property type="match status" value="1"/>
</dbReference>
<dbReference type="Pfam" id="PF23658">
    <property type="entry name" value="PDZ_CPAF_rel"/>
    <property type="match status" value="1"/>
</dbReference>
<dbReference type="GO" id="GO:0008236">
    <property type="term" value="F:serine-type peptidase activity"/>
    <property type="evidence" value="ECO:0007669"/>
    <property type="project" value="InterPro"/>
</dbReference>
<dbReference type="InterPro" id="IPR052766">
    <property type="entry name" value="S41A_metabolite_peptidase"/>
</dbReference>
<accession>A0A9P4WDW7</accession>
<name>A0A9P4WDW7_CURKU</name>
<feature type="domain" description="Tail specific protease" evidence="1">
    <location>
        <begin position="384"/>
        <end position="597"/>
    </location>
</feature>
<protein>
    <recommendedName>
        <fullName evidence="5">Tail specific protease domain-containing protein</fullName>
    </recommendedName>
</protein>
<evidence type="ECO:0000259" key="1">
    <source>
        <dbReference type="Pfam" id="PF03572"/>
    </source>
</evidence>
<dbReference type="PANTHER" id="PTHR37049:SF5">
    <property type="entry name" value="TAIL SPECIFIC PROTEASE DOMAIN-CONTAINING PROTEIN"/>
    <property type="match status" value="1"/>
</dbReference>
<dbReference type="GO" id="GO:0006508">
    <property type="term" value="P:proteolysis"/>
    <property type="evidence" value="ECO:0007669"/>
    <property type="project" value="InterPro"/>
</dbReference>
<evidence type="ECO:0000313" key="3">
    <source>
        <dbReference type="EMBL" id="KAF3008559.1"/>
    </source>
</evidence>
<dbReference type="InterPro" id="IPR005151">
    <property type="entry name" value="Tail-specific_protease"/>
</dbReference>
<dbReference type="OrthoDB" id="27214at2759"/>
<keyword evidence="4" id="KW-1185">Reference proteome</keyword>
<evidence type="ECO:0000259" key="2">
    <source>
        <dbReference type="Pfam" id="PF23658"/>
    </source>
</evidence>
<reference evidence="3" key="1">
    <citation type="submission" date="2019-04" db="EMBL/GenBank/DDBJ databases">
        <title>Sequencing of skin fungus with MAO and IRED activity.</title>
        <authorList>
            <person name="Marsaioli A.J."/>
            <person name="Bonatto J.M.C."/>
            <person name="Reis Junior O."/>
        </authorList>
    </citation>
    <scope>NUCLEOTIDE SEQUENCE</scope>
    <source>
        <strain evidence="3">30M1</strain>
    </source>
</reference>
<dbReference type="EMBL" id="SWKU01000003">
    <property type="protein sequence ID" value="KAF3008559.1"/>
    <property type="molecule type" value="Genomic_DNA"/>
</dbReference>
<dbReference type="InterPro" id="IPR029045">
    <property type="entry name" value="ClpP/crotonase-like_dom_sf"/>
</dbReference>
<proteinExistence type="predicted"/>
<dbReference type="InterPro" id="IPR056186">
    <property type="entry name" value="PDZ_CPAF-rel"/>
</dbReference>
<evidence type="ECO:0008006" key="5">
    <source>
        <dbReference type="Google" id="ProtNLM"/>
    </source>
</evidence>
<evidence type="ECO:0000313" key="4">
    <source>
        <dbReference type="Proteomes" id="UP000801428"/>
    </source>
</evidence>